<feature type="region of interest" description="Disordered" evidence="7">
    <location>
        <begin position="15"/>
        <end position="64"/>
    </location>
</feature>
<evidence type="ECO:0000256" key="4">
    <source>
        <dbReference type="ARBA" id="ARBA00022989"/>
    </source>
</evidence>
<dbReference type="Gene3D" id="2.60.120.10">
    <property type="entry name" value="Jelly Rolls"/>
    <property type="match status" value="1"/>
</dbReference>
<evidence type="ECO:0000256" key="5">
    <source>
        <dbReference type="ARBA" id="ARBA00023065"/>
    </source>
</evidence>
<keyword evidence="3 8" id="KW-0812">Transmembrane</keyword>
<feature type="compositionally biased region" description="Basic and acidic residues" evidence="7">
    <location>
        <begin position="15"/>
        <end position="26"/>
    </location>
</feature>
<dbReference type="GO" id="GO:0042391">
    <property type="term" value="P:regulation of membrane potential"/>
    <property type="evidence" value="ECO:0007669"/>
    <property type="project" value="TreeGrafter"/>
</dbReference>
<keyword evidence="5" id="KW-0406">Ion transport</keyword>
<dbReference type="PANTHER" id="PTHR10217:SF435">
    <property type="entry name" value="POTASSIUM VOLTAGE-GATED CHANNEL PROTEIN EAG"/>
    <property type="match status" value="1"/>
</dbReference>
<dbReference type="AlphaFoldDB" id="A0AB34JF11"/>
<dbReference type="InterPro" id="IPR014710">
    <property type="entry name" value="RmlC-like_jellyroll"/>
</dbReference>
<dbReference type="GO" id="GO:0005249">
    <property type="term" value="F:voltage-gated potassium channel activity"/>
    <property type="evidence" value="ECO:0007669"/>
    <property type="project" value="TreeGrafter"/>
</dbReference>
<evidence type="ECO:0000256" key="8">
    <source>
        <dbReference type="SAM" id="Phobius"/>
    </source>
</evidence>
<dbReference type="SMART" id="SM00100">
    <property type="entry name" value="cNMP"/>
    <property type="match status" value="1"/>
</dbReference>
<protein>
    <recommendedName>
        <fullName evidence="9">Cyclic nucleotide-binding domain-containing protein</fullName>
    </recommendedName>
</protein>
<comment type="caution">
    <text evidence="10">The sequence shown here is derived from an EMBL/GenBank/DDBJ whole genome shotgun (WGS) entry which is preliminary data.</text>
</comment>
<accession>A0AB34JF11</accession>
<feature type="transmembrane region" description="Helical" evidence="8">
    <location>
        <begin position="282"/>
        <end position="302"/>
    </location>
</feature>
<dbReference type="InterPro" id="IPR000595">
    <property type="entry name" value="cNMP-bd_dom"/>
</dbReference>
<feature type="transmembrane region" description="Helical" evidence="8">
    <location>
        <begin position="354"/>
        <end position="377"/>
    </location>
</feature>
<keyword evidence="6 8" id="KW-0472">Membrane</keyword>
<dbReference type="Proteomes" id="UP001515480">
    <property type="component" value="Unassembled WGS sequence"/>
</dbReference>
<feature type="compositionally biased region" description="Low complexity" evidence="7">
    <location>
        <begin position="50"/>
        <end position="61"/>
    </location>
</feature>
<feature type="transmembrane region" description="Helical" evidence="8">
    <location>
        <begin position="187"/>
        <end position="209"/>
    </location>
</feature>
<dbReference type="SUPFAM" id="SSF51206">
    <property type="entry name" value="cAMP-binding domain-like"/>
    <property type="match status" value="1"/>
</dbReference>
<keyword evidence="2" id="KW-0813">Transport</keyword>
<dbReference type="InterPro" id="IPR018490">
    <property type="entry name" value="cNMP-bd_dom_sf"/>
</dbReference>
<organism evidence="10 11">
    <name type="scientific">Prymnesium parvum</name>
    <name type="common">Toxic golden alga</name>
    <dbReference type="NCBI Taxonomy" id="97485"/>
    <lineage>
        <taxon>Eukaryota</taxon>
        <taxon>Haptista</taxon>
        <taxon>Haptophyta</taxon>
        <taxon>Prymnesiophyceae</taxon>
        <taxon>Prymnesiales</taxon>
        <taxon>Prymnesiaceae</taxon>
        <taxon>Prymnesium</taxon>
    </lineage>
</organism>
<feature type="domain" description="Cyclic nucleotide-binding" evidence="9">
    <location>
        <begin position="453"/>
        <end position="570"/>
    </location>
</feature>
<dbReference type="SUPFAM" id="SSF81324">
    <property type="entry name" value="Voltage-gated potassium channels"/>
    <property type="match status" value="1"/>
</dbReference>
<evidence type="ECO:0000259" key="9">
    <source>
        <dbReference type="PROSITE" id="PS50042"/>
    </source>
</evidence>
<proteinExistence type="predicted"/>
<dbReference type="InterPro" id="IPR050818">
    <property type="entry name" value="KCNH_animal-type"/>
</dbReference>
<keyword evidence="11" id="KW-1185">Reference proteome</keyword>
<dbReference type="PROSITE" id="PS50042">
    <property type="entry name" value="CNMP_BINDING_3"/>
    <property type="match status" value="1"/>
</dbReference>
<sequence>MPLALAATSVAQCYHADEHDSSHEATPRPSSRHSSARHTSARHTSRRDSGAPSSAAHPSSSLRDGLPLALHSLDASDPLRTPASSLTETPRSARRNKGFFGGLVEGGHHRARVLSEEILSKQMADGAPSIHNMLSDAHVPWYIILPTYTWKNKWDIFILGLVMVTSFTVPLDLAYRELELPRAIIDFIDGLDVAMLVFFVIDFFLSFFVSDNNADGEWLATLQGTSYAYMRTWLVVDLLAIIPFDQVAGSDAGALRLFKVLRLLRLGKLMKSKGDAITENRAVFIRFLRMFLMVALLTHWSACLLRAVSPRDDPSTYSQPSLYIGDMYASLCLLLGESLIYIPPNIGVTIISMVTMLIGALVVAALFGNVAMLVASFNISRTRLQEKMDQVNETMKSARLPKELQASVRQYYIYSWMRHKAMNSRTFIDELSPGLRSKTSLYLYQDMLAAVPLFSHAPIAVLEALALCIRANVYMPSDIIIREGLIGEDMYIIGDGEVQVSLPDGQKVAVLGRGAFFGEMALLSNDQLRHSRVEALSICDIYSLRKEDMDYIFEMHPKLRQDMLEEVKKRQEQNNARFQTAIKTARCVCKFRERLFNKADGFVKALPRMSMRTSRLSVGGCPYSEPAAAPQADQEDDAAPKGRNDSTPRYSPGVYSASGLIYRTTRGNEFDASENAEDCQACGASQSSVTHVEPPLKADDAVNAELDEAESCAVDANDAAT</sequence>
<dbReference type="CDD" id="cd00038">
    <property type="entry name" value="CAP_ED"/>
    <property type="match status" value="1"/>
</dbReference>
<dbReference type="EMBL" id="JBGBPQ010000009">
    <property type="protein sequence ID" value="KAL1520129.1"/>
    <property type="molecule type" value="Genomic_DNA"/>
</dbReference>
<dbReference type="GO" id="GO:0005886">
    <property type="term" value="C:plasma membrane"/>
    <property type="evidence" value="ECO:0007669"/>
    <property type="project" value="TreeGrafter"/>
</dbReference>
<gene>
    <name evidence="10" type="ORF">AB1Y20_023601</name>
</gene>
<evidence type="ECO:0000256" key="1">
    <source>
        <dbReference type="ARBA" id="ARBA00004141"/>
    </source>
</evidence>
<evidence type="ECO:0000256" key="6">
    <source>
        <dbReference type="ARBA" id="ARBA00023136"/>
    </source>
</evidence>
<dbReference type="Gene3D" id="1.10.287.70">
    <property type="match status" value="1"/>
</dbReference>
<feature type="region of interest" description="Disordered" evidence="7">
    <location>
        <begin position="75"/>
        <end position="94"/>
    </location>
</feature>
<feature type="transmembrane region" description="Helical" evidence="8">
    <location>
        <begin position="156"/>
        <end position="175"/>
    </location>
</feature>
<evidence type="ECO:0000313" key="11">
    <source>
        <dbReference type="Proteomes" id="UP001515480"/>
    </source>
</evidence>
<dbReference type="Pfam" id="PF00027">
    <property type="entry name" value="cNMP_binding"/>
    <property type="match status" value="1"/>
</dbReference>
<dbReference type="InterPro" id="IPR005821">
    <property type="entry name" value="Ion_trans_dom"/>
</dbReference>
<comment type="subcellular location">
    <subcellularLocation>
        <location evidence="1">Membrane</location>
        <topology evidence="1">Multi-pass membrane protein</topology>
    </subcellularLocation>
</comment>
<feature type="transmembrane region" description="Helical" evidence="8">
    <location>
        <begin position="322"/>
        <end position="342"/>
    </location>
</feature>
<evidence type="ECO:0000256" key="7">
    <source>
        <dbReference type="SAM" id="MobiDB-lite"/>
    </source>
</evidence>
<reference evidence="10 11" key="1">
    <citation type="journal article" date="2024" name="Science">
        <title>Giant polyketide synthase enzymes in the biosynthesis of giant marine polyether toxins.</title>
        <authorList>
            <person name="Fallon T.R."/>
            <person name="Shende V.V."/>
            <person name="Wierzbicki I.H."/>
            <person name="Pendleton A.L."/>
            <person name="Watervoot N.F."/>
            <person name="Auber R.P."/>
            <person name="Gonzalez D.J."/>
            <person name="Wisecaver J.H."/>
            <person name="Moore B.S."/>
        </authorList>
    </citation>
    <scope>NUCLEOTIDE SEQUENCE [LARGE SCALE GENOMIC DNA]</scope>
    <source>
        <strain evidence="10 11">12B1</strain>
    </source>
</reference>
<name>A0AB34JF11_PRYPA</name>
<evidence type="ECO:0000313" key="10">
    <source>
        <dbReference type="EMBL" id="KAL1520129.1"/>
    </source>
</evidence>
<evidence type="ECO:0000256" key="3">
    <source>
        <dbReference type="ARBA" id="ARBA00022692"/>
    </source>
</evidence>
<feature type="region of interest" description="Disordered" evidence="7">
    <location>
        <begin position="622"/>
        <end position="655"/>
    </location>
</feature>
<feature type="compositionally biased region" description="Basic residues" evidence="7">
    <location>
        <begin position="30"/>
        <end position="45"/>
    </location>
</feature>
<dbReference type="Gene3D" id="1.10.287.630">
    <property type="entry name" value="Helix hairpin bin"/>
    <property type="match status" value="1"/>
</dbReference>
<dbReference type="PANTHER" id="PTHR10217">
    <property type="entry name" value="VOLTAGE AND LIGAND GATED POTASSIUM CHANNEL"/>
    <property type="match status" value="1"/>
</dbReference>
<keyword evidence="4 8" id="KW-1133">Transmembrane helix</keyword>
<dbReference type="Pfam" id="PF00520">
    <property type="entry name" value="Ion_trans"/>
    <property type="match status" value="1"/>
</dbReference>
<evidence type="ECO:0000256" key="2">
    <source>
        <dbReference type="ARBA" id="ARBA00022448"/>
    </source>
</evidence>